<name>A0ABS4QUE5_9HYPH</name>
<dbReference type="Pfam" id="PF06169">
    <property type="entry name" value="DUF982"/>
    <property type="match status" value="1"/>
</dbReference>
<evidence type="ECO:0008006" key="3">
    <source>
        <dbReference type="Google" id="ProtNLM"/>
    </source>
</evidence>
<sequence length="95" mass="10711">MDELPWSEPVIVTLLNGRRRCVVGPLDARTCLQREWPLRQGEYYSSALRACNAALKHQKKPEEARAAFLAAAREAFLAIASETKNPQGHILRTPR</sequence>
<evidence type="ECO:0000313" key="1">
    <source>
        <dbReference type="EMBL" id="MBP2234277.1"/>
    </source>
</evidence>
<reference evidence="1 2" key="1">
    <citation type="submission" date="2021-03" db="EMBL/GenBank/DDBJ databases">
        <title>Genomic Encyclopedia of Type Strains, Phase IV (KMG-IV): sequencing the most valuable type-strain genomes for metagenomic binning, comparative biology and taxonomic classification.</title>
        <authorList>
            <person name="Goeker M."/>
        </authorList>
    </citation>
    <scope>NUCLEOTIDE SEQUENCE [LARGE SCALE GENOMIC DNA]</scope>
    <source>
        <strain evidence="1 2">DSM 13372</strain>
    </source>
</reference>
<dbReference type="RefSeq" id="WP_209600528.1">
    <property type="nucleotide sequence ID" value="NZ_JAGILA010000001.1"/>
</dbReference>
<dbReference type="InterPro" id="IPR010385">
    <property type="entry name" value="DUF982"/>
</dbReference>
<organism evidence="1 2">
    <name type="scientific">Sinorhizobium kostiense</name>
    <dbReference type="NCBI Taxonomy" id="76747"/>
    <lineage>
        <taxon>Bacteria</taxon>
        <taxon>Pseudomonadati</taxon>
        <taxon>Pseudomonadota</taxon>
        <taxon>Alphaproteobacteria</taxon>
        <taxon>Hyphomicrobiales</taxon>
        <taxon>Rhizobiaceae</taxon>
        <taxon>Sinorhizobium/Ensifer group</taxon>
        <taxon>Sinorhizobium</taxon>
    </lineage>
</organism>
<dbReference type="Gene3D" id="6.10.250.730">
    <property type="match status" value="1"/>
</dbReference>
<proteinExistence type="predicted"/>
<comment type="caution">
    <text evidence="1">The sequence shown here is derived from an EMBL/GenBank/DDBJ whole genome shotgun (WGS) entry which is preliminary data.</text>
</comment>
<dbReference type="Proteomes" id="UP000730739">
    <property type="component" value="Unassembled WGS sequence"/>
</dbReference>
<keyword evidence="2" id="KW-1185">Reference proteome</keyword>
<protein>
    <recommendedName>
        <fullName evidence="3">DUF982 domain-containing protein</fullName>
    </recommendedName>
</protein>
<accession>A0ABS4QUE5</accession>
<dbReference type="EMBL" id="JAGILA010000001">
    <property type="protein sequence ID" value="MBP2234277.1"/>
    <property type="molecule type" value="Genomic_DNA"/>
</dbReference>
<gene>
    <name evidence="1" type="ORF">J2Z31_000767</name>
</gene>
<evidence type="ECO:0000313" key="2">
    <source>
        <dbReference type="Proteomes" id="UP000730739"/>
    </source>
</evidence>